<feature type="compositionally biased region" description="Basic and acidic residues" evidence="1">
    <location>
        <begin position="128"/>
        <end position="138"/>
    </location>
</feature>
<name>A0A9D4KWB8_DREPO</name>
<evidence type="ECO:0000313" key="2">
    <source>
        <dbReference type="EMBL" id="KAH3846894.1"/>
    </source>
</evidence>
<feature type="region of interest" description="Disordered" evidence="1">
    <location>
        <begin position="81"/>
        <end position="138"/>
    </location>
</feature>
<protein>
    <submittedName>
        <fullName evidence="2">Uncharacterized protein</fullName>
    </submittedName>
</protein>
<organism evidence="2 3">
    <name type="scientific">Dreissena polymorpha</name>
    <name type="common">Zebra mussel</name>
    <name type="synonym">Mytilus polymorpha</name>
    <dbReference type="NCBI Taxonomy" id="45954"/>
    <lineage>
        <taxon>Eukaryota</taxon>
        <taxon>Metazoa</taxon>
        <taxon>Spiralia</taxon>
        <taxon>Lophotrochozoa</taxon>
        <taxon>Mollusca</taxon>
        <taxon>Bivalvia</taxon>
        <taxon>Autobranchia</taxon>
        <taxon>Heteroconchia</taxon>
        <taxon>Euheterodonta</taxon>
        <taxon>Imparidentia</taxon>
        <taxon>Neoheterodontei</taxon>
        <taxon>Myida</taxon>
        <taxon>Dreissenoidea</taxon>
        <taxon>Dreissenidae</taxon>
        <taxon>Dreissena</taxon>
    </lineage>
</organism>
<dbReference type="EMBL" id="JAIWYP010000003">
    <property type="protein sequence ID" value="KAH3846894.1"/>
    <property type="molecule type" value="Genomic_DNA"/>
</dbReference>
<evidence type="ECO:0000256" key="1">
    <source>
        <dbReference type="SAM" id="MobiDB-lite"/>
    </source>
</evidence>
<reference evidence="2" key="2">
    <citation type="submission" date="2020-11" db="EMBL/GenBank/DDBJ databases">
        <authorList>
            <person name="McCartney M.A."/>
            <person name="Auch B."/>
            <person name="Kono T."/>
            <person name="Mallez S."/>
            <person name="Becker A."/>
            <person name="Gohl D.M."/>
            <person name="Silverstein K.A.T."/>
            <person name="Koren S."/>
            <person name="Bechman K.B."/>
            <person name="Herman A."/>
            <person name="Abrahante J.E."/>
            <person name="Garbe J."/>
        </authorList>
    </citation>
    <scope>NUCLEOTIDE SEQUENCE</scope>
    <source>
        <strain evidence="2">Duluth1</strain>
        <tissue evidence="2">Whole animal</tissue>
    </source>
</reference>
<evidence type="ECO:0000313" key="3">
    <source>
        <dbReference type="Proteomes" id="UP000828390"/>
    </source>
</evidence>
<dbReference type="AlphaFoldDB" id="A0A9D4KWB8"/>
<reference evidence="2" key="1">
    <citation type="journal article" date="2019" name="bioRxiv">
        <title>The Genome of the Zebra Mussel, Dreissena polymorpha: A Resource for Invasive Species Research.</title>
        <authorList>
            <person name="McCartney M.A."/>
            <person name="Auch B."/>
            <person name="Kono T."/>
            <person name="Mallez S."/>
            <person name="Zhang Y."/>
            <person name="Obille A."/>
            <person name="Becker A."/>
            <person name="Abrahante J.E."/>
            <person name="Garbe J."/>
            <person name="Badalamenti J.P."/>
            <person name="Herman A."/>
            <person name="Mangelson H."/>
            <person name="Liachko I."/>
            <person name="Sullivan S."/>
            <person name="Sone E.D."/>
            <person name="Koren S."/>
            <person name="Silverstein K.A.T."/>
            <person name="Beckman K.B."/>
            <person name="Gohl D.M."/>
        </authorList>
    </citation>
    <scope>NUCLEOTIDE SEQUENCE</scope>
    <source>
        <strain evidence="2">Duluth1</strain>
        <tissue evidence="2">Whole animal</tissue>
    </source>
</reference>
<accession>A0A9D4KWB8</accession>
<sequence length="138" mass="15012">MWFPYSGDSPQHEDDSCPRNLTWLNGLSTTQCVSIQVLLMCFLNQLRLSPSHRQLAAKLISIYFAFFKVSDLTLRKSVRSDGHTVDVGSDGHTVDVGSDGHTVDVGSDGHTVDVGSDGHTVDVGSDGHTVEKDKNPNK</sequence>
<comment type="caution">
    <text evidence="2">The sequence shown here is derived from an EMBL/GenBank/DDBJ whole genome shotgun (WGS) entry which is preliminary data.</text>
</comment>
<keyword evidence="3" id="KW-1185">Reference proteome</keyword>
<dbReference type="Proteomes" id="UP000828390">
    <property type="component" value="Unassembled WGS sequence"/>
</dbReference>
<proteinExistence type="predicted"/>
<gene>
    <name evidence="2" type="ORF">DPMN_089201</name>
</gene>